<comment type="function">
    <text evidence="20 21">The AROM polypeptide catalyzes 5 consecutive enzymatic reactions in prechorismate polyaromatic amino acid biosynthesis.</text>
</comment>
<evidence type="ECO:0000256" key="3">
    <source>
        <dbReference type="ARBA" id="ARBA00004842"/>
    </source>
</evidence>
<comment type="similarity">
    <text evidence="21">In the C-terminal section; belongs to the shikimate dehydrogenase family.</text>
</comment>
<dbReference type="InterPro" id="IPR018508">
    <property type="entry name" value="3-dehydroquinate_DH_AS"/>
</dbReference>
<dbReference type="Pfam" id="PF18317">
    <property type="entry name" value="SDH_C"/>
    <property type="match status" value="1"/>
</dbReference>
<evidence type="ECO:0000256" key="6">
    <source>
        <dbReference type="ARBA" id="ARBA00022605"/>
    </source>
</evidence>
<dbReference type="CDD" id="cd01065">
    <property type="entry name" value="NAD_bind_Shikimate_DH"/>
    <property type="match status" value="1"/>
</dbReference>
<dbReference type="GO" id="GO:0005737">
    <property type="term" value="C:cytoplasm"/>
    <property type="evidence" value="ECO:0007669"/>
    <property type="project" value="UniProtKB-SubCell"/>
</dbReference>
<dbReference type="SUPFAM" id="SSF51569">
    <property type="entry name" value="Aldolase"/>
    <property type="match status" value="1"/>
</dbReference>
<evidence type="ECO:0000256" key="20">
    <source>
        <dbReference type="ARBA" id="ARBA00054455"/>
    </source>
</evidence>
<dbReference type="PANTHER" id="PTHR21090:SF5">
    <property type="entry name" value="PENTAFUNCTIONAL AROM POLYPEPTIDE"/>
    <property type="match status" value="1"/>
</dbReference>
<dbReference type="Gene3D" id="3.40.50.10860">
    <property type="entry name" value="Leucine Dehydrogenase, chain A, domain 1"/>
    <property type="match status" value="1"/>
</dbReference>
<dbReference type="InterPro" id="IPR031322">
    <property type="entry name" value="Shikimate/glucono_kinase"/>
</dbReference>
<evidence type="ECO:0000256" key="7">
    <source>
        <dbReference type="ARBA" id="ARBA00022679"/>
    </source>
</evidence>
<dbReference type="CDD" id="cd00502">
    <property type="entry name" value="DHQase_I"/>
    <property type="match status" value="1"/>
</dbReference>
<dbReference type="EMBL" id="JAWDJX010000005">
    <property type="protein sequence ID" value="KAK3056554.1"/>
    <property type="molecule type" value="Genomic_DNA"/>
</dbReference>
<dbReference type="Pfam" id="PF08501">
    <property type="entry name" value="Shikimate_dh_N"/>
    <property type="match status" value="1"/>
</dbReference>
<comment type="pathway">
    <text evidence="21">Metabolic intermediate biosynthesis; chorismate biosynthesis; chorismate from D-erythrose 4-phosphate and phosphoenolpyruvate: step 3/7.</text>
</comment>
<dbReference type="InterPro" id="IPR027417">
    <property type="entry name" value="P-loop_NTPase"/>
</dbReference>
<dbReference type="NCBIfam" id="TIGR01356">
    <property type="entry name" value="aroA"/>
    <property type="match status" value="1"/>
</dbReference>
<feature type="binding site" evidence="21">
    <location>
        <position position="170"/>
    </location>
    <ligand>
        <name>NAD(+)</name>
        <dbReference type="ChEBI" id="CHEBI:57540"/>
    </ligand>
</feature>
<dbReference type="SUPFAM" id="SSF56796">
    <property type="entry name" value="Dehydroquinate synthase-like"/>
    <property type="match status" value="1"/>
</dbReference>
<dbReference type="HAMAP" id="MF_00210">
    <property type="entry name" value="EPSP_synth"/>
    <property type="match status" value="1"/>
</dbReference>
<comment type="similarity">
    <text evidence="4">Belongs to the EPSP synthase family.</text>
</comment>
<gene>
    <name evidence="28" type="primary">ARO1</name>
    <name evidence="28" type="ORF">LTR09_002347</name>
</gene>
<evidence type="ECO:0000313" key="28">
    <source>
        <dbReference type="EMBL" id="KAK3056554.1"/>
    </source>
</evidence>
<comment type="similarity">
    <text evidence="21">In the 2nd section; belongs to the EPSP synthase family.</text>
</comment>
<evidence type="ECO:0000259" key="25">
    <source>
        <dbReference type="Pfam" id="PF08501"/>
    </source>
</evidence>
<comment type="caution">
    <text evidence="28">The sequence shown here is derived from an EMBL/GenBank/DDBJ whole genome shotgun (WGS) entry which is preliminary data.</text>
</comment>
<evidence type="ECO:0000259" key="26">
    <source>
        <dbReference type="Pfam" id="PF18317"/>
    </source>
</evidence>
<feature type="binding site" evidence="21">
    <location>
        <position position="161"/>
    </location>
    <ligand>
        <name>7-phospho-2-dehydro-3-deoxy-D-arabino-heptonate</name>
        <dbReference type="ChEBI" id="CHEBI:58394"/>
    </ligand>
</feature>
<organism evidence="28 29">
    <name type="scientific">Extremus antarcticus</name>
    <dbReference type="NCBI Taxonomy" id="702011"/>
    <lineage>
        <taxon>Eukaryota</taxon>
        <taxon>Fungi</taxon>
        <taxon>Dikarya</taxon>
        <taxon>Ascomycota</taxon>
        <taxon>Pezizomycotina</taxon>
        <taxon>Dothideomycetes</taxon>
        <taxon>Dothideomycetidae</taxon>
        <taxon>Mycosphaerellales</taxon>
        <taxon>Extremaceae</taxon>
        <taxon>Extremus</taxon>
    </lineage>
</organism>
<dbReference type="FunFam" id="1.20.1090.10:FF:000007">
    <property type="entry name" value="Pentafunctional AROM polypeptide"/>
    <property type="match status" value="1"/>
</dbReference>
<feature type="domain" description="Shikimate dehydrogenase substrate binding N-terminal" evidence="25">
    <location>
        <begin position="1317"/>
        <end position="1397"/>
    </location>
</feature>
<keyword evidence="6 21" id="KW-0028">Amino-acid biosynthesis</keyword>
<comment type="caution">
    <text evidence="21">Lacks conserved residue(s) required for the propagation of feature annotation.</text>
</comment>
<sequence length="1967" mass="215365">MATNGETSSAVVVPILGKDSIIVDYGLWRQYVVTDILRNIPSSTYVLICDSNLAKFDYVTQFKTRFEAERESQGKRADEVRLLVYDQVKPGETSKSRKTKAQIEDWLLQQGCTRDTVILALGGGIIGDLIGFVAATYMRGVRFCQIPTSLLAMVDSSIGGKTAIDTPLGKNLIGAFHQPERIYIDLAFLETIDKRQVCNGMAEVVKTAAIWDQEEFERLEENADAIMAALDRPLGSGRFEGVADAFKRIVLGSARVKAHVVSADEKEGGLRNLLNFGHSIGHAYEAILTPEILHGESVAVGMVAEAELARFLGVLAPGAVARLSKCISSYGLPTSLEDKLITKRTSKKCAADELLRRMAVDKKNSGSKKKVVLLSAIGQCYEPQATKVADEDIRIVLTPAVAVKPGVPKGLNVSCKPPGSKSISNRVLLLAALGQGKCRISNLLHSDDTQFMLSAISKLGGATYSWEDEGETLVLNGNGGALKASPDEIYIGNAGTASRFLTTAVSLAQATPKASHTVLTGNARMQERPQGPLVDALRSNGVSIEYMRDGSQSLPLRIGATGGFEGGEIELTAKVSSQYVSSILMCAPYAKKPVTLRLVGDKVISQPYIDMTIAMMASFGVYVTKSKTEKNVYHVPKQKYANPAEYEVESDASSATYPLAIAAITGTTVTVPNIGSASLQGDARFAIDVLRPMGCTVDQTETSTTVTGPPMGELQPLPHVDMEPMTDAFLTASILAAVAKPGKHGATTKITGIANQRQKECNRIKAMHDELAKFRVVCRELDDGIEIDGRGLDVSEPRGGVHCYDDHRVAMSFSVLGLVTPIETLILERECVGKTWPGWWDQLHQLFKVDLAGVEPKHGHTNGASSSSKLNGVYSLGEVKKSIFIIGMRGAGKTTTGGWASRILGWPLLDLDHELERVEGMTIPQMLKDNDWDGFRQKELRVLKKVMTEKPEGHVFATGGGLVETPEARKLLKDWQKDGMVLLVTRDIELVMDFLQIDKTRPAYVEDMMGVYLRRKPWFEECSNLHYHSQTVDESSTIAGWTSPLDDFTRFLNTMTGRSEAMRNIKRKQHSFFIALTSPTVDKVKPTLPEVTVGVDAIELRVDLLVDPKSAGGLPSTDFLVEQIALLRASSTLPLIFTLRTVSQGGRFPDDDTERALALYRIGLRMGFDFVDVELTAAPELRSFVLSHRKMCTVIASHHDPKGQLSWSNDAEDWRPHYEAAREFGDIVKLIGVAHSSEDNDNLKGFKRWSATEHPDVPFIAMNMGDIGKMSRVNNGFMTPVSHPALPAKAAPGQVSAAEIRKVLGIVSEIAPGRMFLFGKPISQSRSPALHNTLFGLTGLPHEYGLCETDNANDIVDIIRNPNFGGGSVTIPLKLDVMPLIDSIDPAAKIIGAVNTIVPRQEAESKQSLVGYNTDWQGMVLALRNTGAHGTAGILTEAGMVIGGGGTARAAIYALKNMGYSPIYLVGRNRNKLADLTKNFSDDYNIQLLSSVDEAQRLPEGQQPAVAIGTIPGDTPIDATMRDILGSIFKVGPNGGNARKVLLEMAYKPSVTALMELATGSGWKTVPGLEALVGQGIHQFKLWTDIMPLYDVSRDAVMGKLIQLHPNHVYLDEGKTGIGLDERPGIPMPYANLSRLAPMRHESAPRYTALSYTWGDQNVCKPTIIDGRKVTVTTNLEAALQYLREQISRPLMLWVDSLCIDQDDSEEKSRQVAHMRDIYAQAEEVICWLGDGTCTPGIRWLAEYGSRAKALGIGQSEDMLLKNLLERCDDTTEGAGKGTMVSISRSDDEHRFVTDLKRVLGPHSNPDYYELIEALQDFLERPYWRRIWIVQEVTVARITKFVCGKESVGREIMYMAIRLLRNFALWQVLKLGHDPSEHFVTTTNTKLDNSRNESVIPINPGLIVQLLRLGNTGDTGMPMMYLLRRLVQSQATDDRDRVFALLGLATDAKDLHVDPDYTKSCAQCIRS</sequence>
<dbReference type="GO" id="GO:0003855">
    <property type="term" value="F:3-dehydroquinate dehydratase activity"/>
    <property type="evidence" value="ECO:0007669"/>
    <property type="project" value="UniProtKB-UniRule"/>
</dbReference>
<comment type="pathway">
    <text evidence="3 21">Metabolic intermediate biosynthesis; chorismate biosynthesis; chorismate from D-erythrose 4-phosphate and phosphoenolpyruvate: step 5/7.</text>
</comment>
<dbReference type="InterPro" id="IPR023193">
    <property type="entry name" value="EPSP_synthase_CS"/>
</dbReference>
<dbReference type="Gene3D" id="3.40.50.300">
    <property type="entry name" value="P-loop containing nucleotide triphosphate hydrolases"/>
    <property type="match status" value="1"/>
</dbReference>
<dbReference type="FunFam" id="3.40.50.300:FF:001256">
    <property type="entry name" value="Pentafunctional AROM polypeptide"/>
    <property type="match status" value="1"/>
</dbReference>
<dbReference type="Pfam" id="PF01487">
    <property type="entry name" value="DHquinase_I"/>
    <property type="match status" value="1"/>
</dbReference>
<comment type="similarity">
    <text evidence="21">In the 3rd section; belongs to the shikimate kinase family.</text>
</comment>
<dbReference type="InterPro" id="IPR010110">
    <property type="entry name" value="Shikimate_DH_AroM-type"/>
</dbReference>
<dbReference type="Gene3D" id="1.20.1090.10">
    <property type="entry name" value="Dehydroquinate synthase-like - alpha domain"/>
    <property type="match status" value="1"/>
</dbReference>
<dbReference type="Proteomes" id="UP001271007">
    <property type="component" value="Unassembled WGS sequence"/>
</dbReference>
<evidence type="ECO:0000259" key="23">
    <source>
        <dbReference type="Pfam" id="PF01761"/>
    </source>
</evidence>
<dbReference type="InterPro" id="IPR030960">
    <property type="entry name" value="DHQS/DOIS_N"/>
</dbReference>
<feature type="binding site" evidence="21">
    <location>
        <position position="257"/>
    </location>
    <ligand>
        <name>7-phospho-2-dehydro-3-deoxy-D-arabino-heptonate</name>
        <dbReference type="ChEBI" id="CHEBI:58394"/>
    </ligand>
</feature>
<dbReference type="FunFam" id="3.65.10.10:FF:000007">
    <property type="entry name" value="Pentafunctional AROM polypeptide"/>
    <property type="match status" value="1"/>
</dbReference>
<dbReference type="GO" id="GO:0046872">
    <property type="term" value="F:metal ion binding"/>
    <property type="evidence" value="ECO:0007669"/>
    <property type="project" value="UniProtKB-UniRule"/>
</dbReference>
<dbReference type="InterPro" id="IPR008289">
    <property type="entry name" value="Pentafunct_AroM"/>
</dbReference>
<feature type="binding site" evidence="21">
    <location>
        <position position="362"/>
    </location>
    <ligand>
        <name>7-phospho-2-dehydro-3-deoxy-D-arabino-heptonate</name>
        <dbReference type="ChEBI" id="CHEBI:58394"/>
    </ligand>
</feature>
<dbReference type="PROSITE" id="PS01128">
    <property type="entry name" value="SHIKIMATE_KINASE"/>
    <property type="match status" value="1"/>
</dbReference>
<dbReference type="GO" id="GO:0008652">
    <property type="term" value="P:amino acid biosynthetic process"/>
    <property type="evidence" value="ECO:0007669"/>
    <property type="project" value="UniProtKB-KW"/>
</dbReference>
<dbReference type="GO" id="GO:0003856">
    <property type="term" value="F:3-dehydroquinate synthase activity"/>
    <property type="evidence" value="ECO:0007669"/>
    <property type="project" value="UniProtKB-UniRule"/>
</dbReference>
<feature type="binding site" evidence="21">
    <location>
        <position position="294"/>
    </location>
    <ligand>
        <name>7-phospho-2-dehydro-3-deoxy-D-arabino-heptonate</name>
        <dbReference type="ChEBI" id="CHEBI:58394"/>
    </ligand>
</feature>
<keyword evidence="15 21" id="KW-0057">Aromatic amino acid biosynthesis</keyword>
<evidence type="ECO:0000256" key="18">
    <source>
        <dbReference type="ARBA" id="ARBA00044633"/>
    </source>
</evidence>
<dbReference type="InterPro" id="IPR023000">
    <property type="entry name" value="Shikimate_kinase_CS"/>
</dbReference>
<feature type="active site" description="Schiff-base intermediate with substrate; for 3-dehydroquinate dehydratase activity" evidence="21">
    <location>
        <position position="1229"/>
    </location>
</feature>
<keyword evidence="7 21" id="KW-0808">Transferase</keyword>
<feature type="active site" description="Proton acceptor; for 3-dehydroquinate synthase activity" evidence="21">
    <location>
        <position position="267"/>
    </location>
</feature>
<feature type="binding site" evidence="21">
    <location>
        <begin position="203"/>
        <end position="206"/>
    </location>
    <ligand>
        <name>7-phospho-2-dehydro-3-deoxy-D-arabino-heptonate</name>
        <dbReference type="ChEBI" id="CHEBI:58394"/>
    </ligand>
</feature>
<dbReference type="FunFam" id="3.65.10.10:FF:000008">
    <property type="entry name" value="Pentafunctional AROM polypeptide"/>
    <property type="match status" value="1"/>
</dbReference>
<comment type="subcellular location">
    <subcellularLocation>
        <location evidence="1 21">Cytoplasm</location>
    </subcellularLocation>
</comment>
<dbReference type="GO" id="GO:0009423">
    <property type="term" value="P:chorismate biosynthetic process"/>
    <property type="evidence" value="ECO:0007669"/>
    <property type="project" value="UniProtKB-UniRule"/>
</dbReference>
<feature type="binding site" evidence="21">
    <location>
        <position position="128"/>
    </location>
    <ligand>
        <name>NAD(+)</name>
        <dbReference type="ChEBI" id="CHEBI:57540"/>
    </ligand>
</feature>
<evidence type="ECO:0000259" key="24">
    <source>
        <dbReference type="Pfam" id="PF06985"/>
    </source>
</evidence>
<dbReference type="InterPro" id="IPR036291">
    <property type="entry name" value="NAD(P)-bd_dom_sf"/>
</dbReference>
<feature type="binding site" evidence="21">
    <location>
        <begin position="123"/>
        <end position="125"/>
    </location>
    <ligand>
        <name>NAD(+)</name>
        <dbReference type="ChEBI" id="CHEBI:57540"/>
    </ligand>
</feature>
<feature type="domain" description="Heterokaryon incompatibility" evidence="24">
    <location>
        <begin position="1647"/>
        <end position="1832"/>
    </location>
</feature>
<evidence type="ECO:0000256" key="19">
    <source>
        <dbReference type="ARBA" id="ARBA00048567"/>
    </source>
</evidence>
<feature type="active site" description="Proton acceptor; for 3-dehydroquinate dehydratase activity" evidence="21">
    <location>
        <position position="1199"/>
    </location>
</feature>
<dbReference type="CDD" id="cd01556">
    <property type="entry name" value="EPSP_synthase"/>
    <property type="match status" value="1"/>
</dbReference>
<evidence type="ECO:0000256" key="12">
    <source>
        <dbReference type="ARBA" id="ARBA00022840"/>
    </source>
</evidence>
<keyword evidence="12 21" id="KW-0067">ATP-binding</keyword>
<dbReference type="Gene3D" id="3.20.20.70">
    <property type="entry name" value="Aldolase class I"/>
    <property type="match status" value="1"/>
</dbReference>
<dbReference type="InterPro" id="IPR001381">
    <property type="entry name" value="DHquinase_I"/>
</dbReference>
<keyword evidence="10 21" id="KW-0418">Kinase</keyword>
<accession>A0AAJ0GFI9</accession>
<feature type="binding site" evidence="21">
    <location>
        <position position="294"/>
    </location>
    <ligand>
        <name>Zn(2+)</name>
        <dbReference type="ChEBI" id="CHEBI:29105"/>
        <note>catalytic</note>
    </ligand>
</feature>
<dbReference type="EC" id="1.1.1.25" evidence="21"/>
<comment type="catalytic activity">
    <reaction evidence="21">
        <text>7-phospho-2-dehydro-3-deoxy-D-arabino-heptonate = 3-dehydroquinate + phosphate</text>
        <dbReference type="Rhea" id="RHEA:21968"/>
        <dbReference type="ChEBI" id="CHEBI:32364"/>
        <dbReference type="ChEBI" id="CHEBI:43474"/>
        <dbReference type="ChEBI" id="CHEBI:58394"/>
        <dbReference type="EC" id="4.2.3.4"/>
    </reaction>
</comment>
<dbReference type="Pfam" id="PF06985">
    <property type="entry name" value="HET"/>
    <property type="match status" value="1"/>
</dbReference>
<dbReference type="EC" id="2.7.1.71" evidence="21"/>
<dbReference type="NCBIfam" id="TIGR01093">
    <property type="entry name" value="aroD"/>
    <property type="match status" value="1"/>
</dbReference>
<dbReference type="EC" id="4.2.3.4" evidence="21"/>
<dbReference type="PRINTS" id="PR01100">
    <property type="entry name" value="SHIKIMTKNASE"/>
</dbReference>
<dbReference type="InterPro" id="IPR056179">
    <property type="entry name" value="DHQS_C"/>
</dbReference>
<dbReference type="Gene3D" id="3.40.50.720">
    <property type="entry name" value="NAD(P)-binding Rossmann-like Domain"/>
    <property type="match status" value="1"/>
</dbReference>
<dbReference type="InterPro" id="IPR006264">
    <property type="entry name" value="EPSP_synthase"/>
</dbReference>
<comment type="pathway">
    <text evidence="21">Metabolic intermediate biosynthesis; chorismate biosynthesis; chorismate from D-erythrose 4-phosphate and phosphoenolpyruvate: step 4/7.</text>
</comment>
<dbReference type="Pfam" id="PF00275">
    <property type="entry name" value="EPSP_synthase"/>
    <property type="match status" value="1"/>
</dbReference>
<feature type="active site" description="For EPSP synthase activity" evidence="21">
    <location>
        <position position="831"/>
    </location>
</feature>
<feature type="domain" description="3-dehydroquinate synthase N-terminal" evidence="23">
    <location>
        <begin position="88"/>
        <end position="197"/>
    </location>
</feature>
<dbReference type="GO" id="GO:0004764">
    <property type="term" value="F:shikimate 3-dehydrogenase (NADP+) activity"/>
    <property type="evidence" value="ECO:0007669"/>
    <property type="project" value="UniProtKB-UniRule"/>
</dbReference>
<evidence type="ECO:0000256" key="2">
    <source>
        <dbReference type="ARBA" id="ARBA00004811"/>
    </source>
</evidence>
<evidence type="ECO:0000256" key="17">
    <source>
        <dbReference type="ARBA" id="ARBA00023268"/>
    </source>
</evidence>
<dbReference type="Gene3D" id="3.65.10.10">
    <property type="entry name" value="Enolpyruvate transferase domain"/>
    <property type="match status" value="2"/>
</dbReference>
<dbReference type="FunFam" id="3.40.50.1970:FF:000007">
    <property type="entry name" value="Pentafunctional AROM polypeptide"/>
    <property type="match status" value="1"/>
</dbReference>
<evidence type="ECO:0000256" key="8">
    <source>
        <dbReference type="ARBA" id="ARBA00022723"/>
    </source>
</evidence>
<feature type="binding site" evidence="21">
    <location>
        <begin position="148"/>
        <end position="149"/>
    </location>
    <ligand>
        <name>NAD(+)</name>
        <dbReference type="ChEBI" id="CHEBI:57540"/>
    </ligand>
</feature>
<dbReference type="InterPro" id="IPR013708">
    <property type="entry name" value="Shikimate_DH-bd_N"/>
</dbReference>
<dbReference type="GO" id="GO:0009073">
    <property type="term" value="P:aromatic amino acid family biosynthetic process"/>
    <property type="evidence" value="ECO:0007669"/>
    <property type="project" value="UniProtKB-UniRule"/>
</dbReference>
<feature type="binding site" evidence="21">
    <location>
        <position position="278"/>
    </location>
    <ligand>
        <name>Zn(2+)</name>
        <dbReference type="ChEBI" id="CHEBI:29105"/>
        <note>catalytic</note>
    </ligand>
</feature>
<dbReference type="CDD" id="cd00464">
    <property type="entry name" value="SK"/>
    <property type="match status" value="1"/>
</dbReference>
<dbReference type="NCBIfam" id="TIGR01809">
    <property type="entry name" value="Shik-DH-AROM"/>
    <property type="match status" value="1"/>
</dbReference>
<evidence type="ECO:0000256" key="4">
    <source>
        <dbReference type="ARBA" id="ARBA00009948"/>
    </source>
</evidence>
<dbReference type="FunFam" id="3.20.20.70:FF:000135">
    <property type="entry name" value="Pentafunctional AROM polypeptide"/>
    <property type="match status" value="1"/>
</dbReference>
<evidence type="ECO:0000256" key="15">
    <source>
        <dbReference type="ARBA" id="ARBA00023141"/>
    </source>
</evidence>
<evidence type="ECO:0000256" key="16">
    <source>
        <dbReference type="ARBA" id="ARBA00023239"/>
    </source>
</evidence>
<comment type="similarity">
    <text evidence="21">In the N-terminal section; belongs to the sugar phosphate cyclases superfamily. Dehydroquinate synthase family.</text>
</comment>
<feature type="region of interest" description="3-dehydroquinate synthase" evidence="21">
    <location>
        <begin position="1"/>
        <end position="390"/>
    </location>
</feature>
<feature type="binding site" evidence="21">
    <location>
        <begin position="271"/>
        <end position="275"/>
    </location>
    <ligand>
        <name>7-phospho-2-dehydro-3-deoxy-D-arabino-heptonate</name>
        <dbReference type="ChEBI" id="CHEBI:58394"/>
    </ligand>
</feature>
<feature type="domain" description="3-dehydroquinate synthase C-terminal" evidence="27">
    <location>
        <begin position="200"/>
        <end position="364"/>
    </location>
</feature>
<feature type="binding site" evidence="21">
    <location>
        <position position="278"/>
    </location>
    <ligand>
        <name>7-phospho-2-dehydro-3-deoxy-D-arabino-heptonate</name>
        <dbReference type="ChEBI" id="CHEBI:58394"/>
    </ligand>
</feature>
<dbReference type="Pfam" id="PF24621">
    <property type="entry name" value="DHQS_C"/>
    <property type="match status" value="1"/>
</dbReference>
<evidence type="ECO:0000256" key="21">
    <source>
        <dbReference type="HAMAP-Rule" id="MF_03143"/>
    </source>
</evidence>
<feature type="binding site" evidence="21">
    <location>
        <begin position="92"/>
        <end position="95"/>
    </location>
    <ligand>
        <name>NAD(+)</name>
        <dbReference type="ChEBI" id="CHEBI:57540"/>
    </ligand>
</feature>
<keyword evidence="9 21" id="KW-0547">Nucleotide-binding</keyword>
<comment type="pathway">
    <text evidence="2 21">Metabolic intermediate biosynthesis; chorismate biosynthesis; chorismate from D-erythrose 4-phosphate and phosphoenolpyruvate: step 6/7.</text>
</comment>
<feature type="binding site" evidence="21">
    <location>
        <position position="155"/>
    </location>
    <ligand>
        <name>7-phospho-2-dehydro-3-deoxy-D-arabino-heptonate</name>
        <dbReference type="ChEBI" id="CHEBI:58394"/>
    </ligand>
</feature>
<feature type="binding site" evidence="21">
    <location>
        <begin position="188"/>
        <end position="191"/>
    </location>
    <ligand>
        <name>NAD(+)</name>
        <dbReference type="ChEBI" id="CHEBI:57540"/>
    </ligand>
</feature>
<feature type="active site" description="Proton acceptor; for 3-dehydroquinate synthase activity" evidence="21">
    <location>
        <position position="282"/>
    </location>
</feature>
<feature type="binding site" evidence="21">
    <location>
        <begin position="887"/>
        <end position="894"/>
    </location>
    <ligand>
        <name>ATP</name>
        <dbReference type="ChEBI" id="CHEBI:30616"/>
    </ligand>
</feature>
<evidence type="ECO:0000256" key="14">
    <source>
        <dbReference type="ARBA" id="ARBA00023002"/>
    </source>
</evidence>
<comment type="cofactor">
    <cofactor evidence="21">
        <name>Zn(2+)</name>
        <dbReference type="ChEBI" id="CHEBI:29105"/>
    </cofactor>
    <text evidence="21">Binds 2 Zn(2+) ions per subunit.</text>
</comment>
<dbReference type="HAMAP" id="MF_03143">
    <property type="entry name" value="Pentafunct_AroM"/>
    <property type="match status" value="1"/>
</dbReference>
<dbReference type="Gene3D" id="3.40.50.1970">
    <property type="match status" value="1"/>
</dbReference>
<dbReference type="Pfam" id="PF01202">
    <property type="entry name" value="SKI"/>
    <property type="match status" value="1"/>
</dbReference>
<dbReference type="PROSITE" id="PS00104">
    <property type="entry name" value="EPSP_SYNTHASE_1"/>
    <property type="match status" value="1"/>
</dbReference>
<evidence type="ECO:0000256" key="10">
    <source>
        <dbReference type="ARBA" id="ARBA00022777"/>
    </source>
</evidence>
<keyword evidence="5 21" id="KW-0963">Cytoplasm</keyword>
<keyword evidence="8 21" id="KW-0479">Metal-binding</keyword>
<evidence type="ECO:0000259" key="22">
    <source>
        <dbReference type="Pfam" id="PF00275"/>
    </source>
</evidence>
<evidence type="ECO:0000256" key="1">
    <source>
        <dbReference type="ARBA" id="ARBA00004496"/>
    </source>
</evidence>
<comment type="catalytic activity">
    <reaction evidence="21">
        <text>shikimate + NADP(+) = 3-dehydroshikimate + NADPH + H(+)</text>
        <dbReference type="Rhea" id="RHEA:17737"/>
        <dbReference type="ChEBI" id="CHEBI:15378"/>
        <dbReference type="ChEBI" id="CHEBI:16630"/>
        <dbReference type="ChEBI" id="CHEBI:36208"/>
        <dbReference type="ChEBI" id="CHEBI:57783"/>
        <dbReference type="ChEBI" id="CHEBI:58349"/>
        <dbReference type="EC" id="1.1.1.25"/>
    </reaction>
</comment>
<dbReference type="GO" id="GO:0005524">
    <property type="term" value="F:ATP binding"/>
    <property type="evidence" value="ECO:0007669"/>
    <property type="project" value="UniProtKB-UniRule"/>
</dbReference>
<dbReference type="SUPFAM" id="SSF55205">
    <property type="entry name" value="EPT/RTPC-like"/>
    <property type="match status" value="1"/>
</dbReference>
<dbReference type="NCBIfam" id="TIGR01357">
    <property type="entry name" value="aroB"/>
    <property type="match status" value="1"/>
</dbReference>
<feature type="binding site" evidence="21">
    <location>
        <position position="203"/>
    </location>
    <ligand>
        <name>Zn(2+)</name>
        <dbReference type="ChEBI" id="CHEBI:29105"/>
        <note>catalytic</note>
    </ligand>
</feature>
<name>A0AAJ0GFI9_9PEZI</name>
<dbReference type="InterPro" id="IPR016037">
    <property type="entry name" value="DHQ_synth_AroB"/>
</dbReference>
<dbReference type="InterPro" id="IPR001986">
    <property type="entry name" value="Enolpyruvate_Tfrase_dom"/>
</dbReference>
<keyword evidence="13 21" id="KW-0521">NADP</keyword>
<comment type="catalytic activity">
    <reaction evidence="19 21">
        <text>shikimate + ATP = 3-phosphoshikimate + ADP + H(+)</text>
        <dbReference type="Rhea" id="RHEA:13121"/>
        <dbReference type="ChEBI" id="CHEBI:15378"/>
        <dbReference type="ChEBI" id="CHEBI:30616"/>
        <dbReference type="ChEBI" id="CHEBI:36208"/>
        <dbReference type="ChEBI" id="CHEBI:145989"/>
        <dbReference type="ChEBI" id="CHEBI:456216"/>
        <dbReference type="EC" id="2.7.1.71"/>
    </reaction>
</comment>
<comment type="catalytic activity">
    <reaction evidence="18">
        <text>3-phosphoshikimate + phosphoenolpyruvate = 5-O-(1-carboxyvinyl)-3-phosphoshikimate + phosphate</text>
        <dbReference type="Rhea" id="RHEA:21256"/>
        <dbReference type="ChEBI" id="CHEBI:43474"/>
        <dbReference type="ChEBI" id="CHEBI:57701"/>
        <dbReference type="ChEBI" id="CHEBI:58702"/>
        <dbReference type="ChEBI" id="CHEBI:145989"/>
        <dbReference type="EC" id="2.5.1.19"/>
    </reaction>
    <physiologicalReaction direction="left-to-right" evidence="18">
        <dbReference type="Rhea" id="RHEA:21257"/>
    </physiologicalReaction>
</comment>
<dbReference type="GO" id="GO:0003866">
    <property type="term" value="F:3-phosphoshikimate 1-carboxyvinyltransferase activity"/>
    <property type="evidence" value="ECO:0007669"/>
    <property type="project" value="UniProtKB-UniRule"/>
</dbReference>
<proteinExistence type="inferred from homology"/>
<dbReference type="SUPFAM" id="SSF53223">
    <property type="entry name" value="Aminoacid dehydrogenase-like, N-terminal domain"/>
    <property type="match status" value="1"/>
</dbReference>
<feature type="binding site" evidence="21">
    <location>
        <position position="171"/>
    </location>
    <ligand>
        <name>7-phospho-2-dehydro-3-deoxy-D-arabino-heptonate</name>
        <dbReference type="ChEBI" id="CHEBI:58394"/>
    </ligand>
</feature>
<evidence type="ECO:0000256" key="11">
    <source>
        <dbReference type="ARBA" id="ARBA00022833"/>
    </source>
</evidence>
<keyword evidence="11 21" id="KW-0862">Zinc</keyword>
<reference evidence="28" key="1">
    <citation type="submission" date="2023-04" db="EMBL/GenBank/DDBJ databases">
        <title>Black Yeasts Isolated from many extreme environments.</title>
        <authorList>
            <person name="Coleine C."/>
            <person name="Stajich J.E."/>
            <person name="Selbmann L."/>
        </authorList>
    </citation>
    <scope>NUCLEOTIDE SEQUENCE</scope>
    <source>
        <strain evidence="28">CCFEE 5312</strain>
    </source>
</reference>
<dbReference type="PANTHER" id="PTHR21090">
    <property type="entry name" value="AROM/DEHYDROQUINATE SYNTHASE"/>
    <property type="match status" value="1"/>
</dbReference>
<comment type="pathway">
    <text evidence="21">Metabolic intermediate biosynthesis; chorismate biosynthesis; chorismate from D-erythrose 4-phosphate and phosphoenolpyruvate: step 2/7.</text>
</comment>
<evidence type="ECO:0000313" key="29">
    <source>
        <dbReference type="Proteomes" id="UP001271007"/>
    </source>
</evidence>
<feature type="domain" description="SDH C-terminal" evidence="26">
    <location>
        <begin position="1568"/>
        <end position="1598"/>
    </location>
</feature>
<keyword evidence="17 21" id="KW-0511">Multifunctional enzyme</keyword>
<dbReference type="Pfam" id="PF01761">
    <property type="entry name" value="DHQ_synthase"/>
    <property type="match status" value="1"/>
</dbReference>
<keyword evidence="29" id="KW-1185">Reference proteome</keyword>
<evidence type="ECO:0000259" key="27">
    <source>
        <dbReference type="Pfam" id="PF24621"/>
    </source>
</evidence>
<dbReference type="InterPro" id="IPR013792">
    <property type="entry name" value="RNA3'P_cycl/enolpyr_Trfase_a/b"/>
</dbReference>
<dbReference type="HAMAP" id="MF_00109">
    <property type="entry name" value="Shikimate_kinase"/>
    <property type="match status" value="1"/>
</dbReference>
<keyword evidence="14 21" id="KW-0560">Oxidoreductase</keyword>
<dbReference type="PROSITE" id="PS01028">
    <property type="entry name" value="DEHYDROQUINASE_I"/>
    <property type="match status" value="1"/>
</dbReference>
<dbReference type="EC" id="2.5.1.19" evidence="21"/>
<dbReference type="SUPFAM" id="SSF52540">
    <property type="entry name" value="P-loop containing nucleoside triphosphate hydrolases"/>
    <property type="match status" value="1"/>
</dbReference>
<dbReference type="InterPro" id="IPR046346">
    <property type="entry name" value="Aminoacid_DH-like_N_sf"/>
</dbReference>
<dbReference type="InterPro" id="IPR013785">
    <property type="entry name" value="Aldolase_TIM"/>
</dbReference>
<dbReference type="InterPro" id="IPR041121">
    <property type="entry name" value="SDH_C"/>
</dbReference>
<comment type="catalytic activity">
    <reaction evidence="21">
        <text>3-dehydroquinate = 3-dehydroshikimate + H2O</text>
        <dbReference type="Rhea" id="RHEA:21096"/>
        <dbReference type="ChEBI" id="CHEBI:15377"/>
        <dbReference type="ChEBI" id="CHEBI:16630"/>
        <dbReference type="ChEBI" id="CHEBI:32364"/>
        <dbReference type="EC" id="4.2.1.10"/>
    </reaction>
</comment>
<evidence type="ECO:0000256" key="9">
    <source>
        <dbReference type="ARBA" id="ARBA00022741"/>
    </source>
</evidence>
<dbReference type="SUPFAM" id="SSF51735">
    <property type="entry name" value="NAD(P)-binding Rossmann-fold domains"/>
    <property type="match status" value="1"/>
</dbReference>
<feature type="region of interest" description="Shikimate dehydrogenase" evidence="21">
    <location>
        <begin position="1312"/>
        <end position="1967"/>
    </location>
</feature>
<keyword evidence="16 21" id="KW-0456">Lyase</keyword>
<feature type="binding site" evidence="21">
    <location>
        <begin position="50"/>
        <end position="52"/>
    </location>
    <ligand>
        <name>NAD(+)</name>
        <dbReference type="ChEBI" id="CHEBI:57540"/>
    </ligand>
</feature>
<feature type="binding site" evidence="21">
    <location>
        <position position="139"/>
    </location>
    <ligand>
        <name>7-phospho-2-dehydro-3-deoxy-D-arabino-heptonate</name>
        <dbReference type="ChEBI" id="CHEBI:58394"/>
    </ligand>
</feature>
<dbReference type="CDD" id="cd08195">
    <property type="entry name" value="DHQS"/>
    <property type="match status" value="1"/>
</dbReference>
<comment type="similarity">
    <text evidence="21">In the 4th section; belongs to the type-I 3-dehydroquinase family.</text>
</comment>
<dbReference type="InterPro" id="IPR000623">
    <property type="entry name" value="Shikimate_kinase/TSH1"/>
</dbReference>
<feature type="binding site" evidence="21">
    <location>
        <position position="199"/>
    </location>
    <ligand>
        <name>NAD(+)</name>
        <dbReference type="ChEBI" id="CHEBI:57540"/>
    </ligand>
</feature>
<feature type="domain" description="Enolpyruvate transferase" evidence="22">
    <location>
        <begin position="411"/>
        <end position="843"/>
    </location>
</feature>
<comment type="subunit">
    <text evidence="21">Homodimer.</text>
</comment>
<evidence type="ECO:0000256" key="5">
    <source>
        <dbReference type="ARBA" id="ARBA00022490"/>
    </source>
</evidence>
<protein>
    <recommendedName>
        <fullName evidence="21">Pentafunctional AROM polypeptide</fullName>
    </recommendedName>
    <domain>
        <recommendedName>
            <fullName evidence="21">3-dehydroquinate synthase</fullName>
            <shortName evidence="21">DHQS</shortName>
            <ecNumber evidence="21">4.2.3.4</ecNumber>
        </recommendedName>
    </domain>
    <domain>
        <recommendedName>
            <fullName evidence="21">3-phosphoshikimate 1-carboxyvinyltransferase</fullName>
            <ecNumber evidence="21">2.5.1.19</ecNumber>
        </recommendedName>
        <alternativeName>
            <fullName evidence="21">5-enolpyruvylshikimate-3-phosphate synthase</fullName>
            <shortName evidence="21">EPSP synthase</shortName>
            <shortName evidence="21">EPSPS</shortName>
        </alternativeName>
    </domain>
    <domain>
        <recommendedName>
            <fullName evidence="21">Shikimate kinase</fullName>
            <shortName evidence="21">SK</shortName>
            <ecNumber evidence="21">2.7.1.71</ecNumber>
        </recommendedName>
    </domain>
    <domain>
        <recommendedName>
            <fullName evidence="21">3-dehydroquinate dehydratase</fullName>
            <shortName evidence="21">3-dehydroquinase</shortName>
            <ecNumber evidence="21">4.2.1.10</ecNumber>
        </recommendedName>
    </domain>
    <domain>
        <recommendedName>
            <fullName evidence="21">Shikimate dehydrogenase</fullName>
            <ecNumber evidence="21">1.1.1.25</ecNumber>
        </recommendedName>
    </domain>
</protein>
<dbReference type="InterPro" id="IPR010730">
    <property type="entry name" value="HET"/>
</dbReference>
<dbReference type="GO" id="GO:0004765">
    <property type="term" value="F:shikimate kinase activity"/>
    <property type="evidence" value="ECO:0007669"/>
    <property type="project" value="UniProtKB-UniRule"/>
</dbReference>
<evidence type="ECO:0000256" key="13">
    <source>
        <dbReference type="ARBA" id="ARBA00022857"/>
    </source>
</evidence>
<dbReference type="InterPro" id="IPR036968">
    <property type="entry name" value="Enolpyruvate_Tfrase_sf"/>
</dbReference>
<dbReference type="EC" id="4.2.1.10" evidence="21"/>